<dbReference type="STRING" id="1385699.A7A78_00490"/>
<organism evidence="2 3">
    <name type="scientific">Aequorivita soesokkakensis</name>
    <dbReference type="NCBI Taxonomy" id="1385699"/>
    <lineage>
        <taxon>Bacteria</taxon>
        <taxon>Pseudomonadati</taxon>
        <taxon>Bacteroidota</taxon>
        <taxon>Flavobacteriia</taxon>
        <taxon>Flavobacteriales</taxon>
        <taxon>Flavobacteriaceae</taxon>
        <taxon>Aequorivita</taxon>
    </lineage>
</organism>
<dbReference type="RefSeq" id="WP_068760182.1">
    <property type="nucleotide sequence ID" value="NZ_LXIE01000001.1"/>
</dbReference>
<name>A0A1A9LGB6_9FLAO</name>
<dbReference type="EMBL" id="LXIE01000001">
    <property type="protein sequence ID" value="OAD92429.1"/>
    <property type="molecule type" value="Genomic_DNA"/>
</dbReference>
<feature type="region of interest" description="Disordered" evidence="1">
    <location>
        <begin position="243"/>
        <end position="262"/>
    </location>
</feature>
<reference evidence="2 3" key="1">
    <citation type="submission" date="2016-05" db="EMBL/GenBank/DDBJ databases">
        <title>Genome sequencing of Vitellibacter soesokkakensis RSSK-12.</title>
        <authorList>
            <person name="Thevarajoo S."/>
            <person name="Selvaratnam C."/>
            <person name="Goh K.M."/>
            <person name="Chan K.-G."/>
            <person name="Chong C.S."/>
        </authorList>
    </citation>
    <scope>NUCLEOTIDE SEQUENCE [LARGE SCALE GENOMIC DNA]</scope>
    <source>
        <strain evidence="2 3">RSSK-12</strain>
    </source>
</reference>
<sequence length="262" mass="28118">MKTIVLVFCAGFTIWNVFGQVGIGTVNPSSSSMLEVSSTSDGGVTYKGIMPPRVEVAAERDLINPSTNDVGLMIFVESIGCLQIWNGTNWENIYCLDRIAVEPWINEFHYDNVGGDVGEFVEIAGPTGLDLSNYRLLFYNGANGTVYYGLTLSGIIDNESNNFGAVSFPYNNIQNGPDGIALIKISNSEVLQFISYEGSFLATANVADGLMSIDIGVQESDATTPIGYSLQLTGTGNTYGDFNWNAPADDSPGDLNVGQNIN</sequence>
<evidence type="ECO:0000256" key="1">
    <source>
        <dbReference type="SAM" id="MobiDB-lite"/>
    </source>
</evidence>
<evidence type="ECO:0000313" key="2">
    <source>
        <dbReference type="EMBL" id="OAD92429.1"/>
    </source>
</evidence>
<gene>
    <name evidence="2" type="ORF">A7A78_00490</name>
</gene>
<keyword evidence="3" id="KW-1185">Reference proteome</keyword>
<proteinExistence type="predicted"/>
<comment type="caution">
    <text evidence="2">The sequence shown here is derived from an EMBL/GenBank/DDBJ whole genome shotgun (WGS) entry which is preliminary data.</text>
</comment>
<protein>
    <recommendedName>
        <fullName evidence="4">LTD domain-containing protein</fullName>
    </recommendedName>
</protein>
<evidence type="ECO:0008006" key="4">
    <source>
        <dbReference type="Google" id="ProtNLM"/>
    </source>
</evidence>
<dbReference type="Proteomes" id="UP000077552">
    <property type="component" value="Unassembled WGS sequence"/>
</dbReference>
<dbReference type="OrthoDB" id="5500612at2"/>
<dbReference type="AlphaFoldDB" id="A0A1A9LGB6"/>
<accession>A0A1A9LGB6</accession>
<evidence type="ECO:0000313" key="3">
    <source>
        <dbReference type="Proteomes" id="UP000077552"/>
    </source>
</evidence>